<organism evidence="2 3">
    <name type="scientific">Pelosinus baikalensis</name>
    <dbReference type="NCBI Taxonomy" id="2892015"/>
    <lineage>
        <taxon>Bacteria</taxon>
        <taxon>Bacillati</taxon>
        <taxon>Bacillota</taxon>
        <taxon>Negativicutes</taxon>
        <taxon>Selenomonadales</taxon>
        <taxon>Sporomusaceae</taxon>
        <taxon>Pelosinus</taxon>
    </lineage>
</organism>
<dbReference type="Proteomes" id="UP001165492">
    <property type="component" value="Unassembled WGS sequence"/>
</dbReference>
<evidence type="ECO:0000313" key="3">
    <source>
        <dbReference type="Proteomes" id="UP001165492"/>
    </source>
</evidence>
<evidence type="ECO:0000313" key="2">
    <source>
        <dbReference type="EMBL" id="MCC5466700.1"/>
    </source>
</evidence>
<accession>A0ABS8HU55</accession>
<feature type="transmembrane region" description="Helical" evidence="1">
    <location>
        <begin position="37"/>
        <end position="60"/>
    </location>
</feature>
<sequence>MDRTENIKAYGWTAVASGVIGLLVGVTALFVRLYEPVMLHILLASTLAGAIIGTFSRSICLLLINYNYRHPILLWILVLVLVGVGTIVTTEYIGRLPWGQVVILVAVAEIFGMMVAYVNYRQFIYVNERLRQKQEQLRDGSLLE</sequence>
<comment type="caution">
    <text evidence="2">The sequence shown here is derived from an EMBL/GenBank/DDBJ whole genome shotgun (WGS) entry which is preliminary data.</text>
</comment>
<evidence type="ECO:0000256" key="1">
    <source>
        <dbReference type="SAM" id="Phobius"/>
    </source>
</evidence>
<keyword evidence="1" id="KW-0812">Transmembrane</keyword>
<name>A0ABS8HU55_9FIRM</name>
<feature type="transmembrane region" description="Helical" evidence="1">
    <location>
        <begin position="99"/>
        <end position="120"/>
    </location>
</feature>
<feature type="transmembrane region" description="Helical" evidence="1">
    <location>
        <begin position="72"/>
        <end position="93"/>
    </location>
</feature>
<keyword evidence="1" id="KW-1133">Transmembrane helix</keyword>
<proteinExistence type="predicted"/>
<feature type="transmembrane region" description="Helical" evidence="1">
    <location>
        <begin position="12"/>
        <end position="31"/>
    </location>
</feature>
<keyword evidence="3" id="KW-1185">Reference proteome</keyword>
<dbReference type="RefSeq" id="WP_229535818.1">
    <property type="nucleotide sequence ID" value="NZ_JAJHJB010000021.1"/>
</dbReference>
<reference evidence="2" key="1">
    <citation type="submission" date="2021-11" db="EMBL/GenBank/DDBJ databases">
        <title>Description of a new species Pelosinus isolated from the bottom sediments of Lake Baikal.</title>
        <authorList>
            <person name="Zakharyuk A."/>
        </authorList>
    </citation>
    <scope>NUCLEOTIDE SEQUENCE</scope>
    <source>
        <strain evidence="2">Bkl1</strain>
    </source>
</reference>
<dbReference type="EMBL" id="JAJHJB010000021">
    <property type="protein sequence ID" value="MCC5466700.1"/>
    <property type="molecule type" value="Genomic_DNA"/>
</dbReference>
<keyword evidence="1" id="KW-0472">Membrane</keyword>
<gene>
    <name evidence="2" type="ORF">LMF89_15235</name>
</gene>
<protein>
    <submittedName>
        <fullName evidence="2">Uncharacterized protein</fullName>
    </submittedName>
</protein>